<dbReference type="Proteomes" id="UP000472271">
    <property type="component" value="Chromosome 1"/>
</dbReference>
<keyword evidence="5" id="KW-1185">Reference proteome</keyword>
<reference evidence="4" key="3">
    <citation type="submission" date="2025-09" db="UniProtKB">
        <authorList>
            <consortium name="Ensembl"/>
        </authorList>
    </citation>
    <scope>IDENTIFICATION</scope>
</reference>
<evidence type="ECO:0000259" key="3">
    <source>
        <dbReference type="Pfam" id="PF15308"/>
    </source>
</evidence>
<dbReference type="Ensembl" id="ENSSORT00005052440.1">
    <property type="protein sequence ID" value="ENSSORP00005051216.1"/>
    <property type="gene ID" value="ENSSORG00005023145.1"/>
</dbReference>
<accession>A0A673C6T8</accession>
<evidence type="ECO:0000256" key="2">
    <source>
        <dbReference type="SAM" id="MobiDB-lite"/>
    </source>
</evidence>
<feature type="region of interest" description="Disordered" evidence="2">
    <location>
        <begin position="54"/>
        <end position="85"/>
    </location>
</feature>
<comment type="similarity">
    <text evidence="1">Belongs to the CEP170 family.</text>
</comment>
<feature type="region of interest" description="Disordered" evidence="2">
    <location>
        <begin position="204"/>
        <end position="240"/>
    </location>
</feature>
<proteinExistence type="inferred from homology"/>
<feature type="domain" description="CEP170 C-terminal" evidence="3">
    <location>
        <begin position="2"/>
        <end position="41"/>
    </location>
</feature>
<reference evidence="4" key="1">
    <citation type="submission" date="2019-06" db="EMBL/GenBank/DDBJ databases">
        <authorList>
            <consortium name="Wellcome Sanger Institute Data Sharing"/>
        </authorList>
    </citation>
    <scope>NUCLEOTIDE SEQUENCE [LARGE SCALE GENOMIC DNA]</scope>
</reference>
<dbReference type="GO" id="GO:0005814">
    <property type="term" value="C:centriole"/>
    <property type="evidence" value="ECO:0007669"/>
    <property type="project" value="TreeGrafter"/>
</dbReference>
<sequence length="240" mass="26509">MRDWTAHSEEIARISQDLAKDLAMLAREIHDVAGEIDSVSPALEERVFDDSLELGGPSAEHSGTGGTNGRSVELRPRGTSGSRSIRRQTWNRDDVSCGFTSLDYYNKHIFTCCHLIYFCNRILFKDKELKWEEIESKLQAEHDSLLLKSSNKEISTIIQDLRRVERQLLVIDMMVDPDGTLDALTTLGLTSPLSDQKISPRAQLGASGLLQPGPETSSVVTTASRPEGPEPCGPSEQAEV</sequence>
<dbReference type="InParanoid" id="A0A673C6T8"/>
<reference evidence="4" key="2">
    <citation type="submission" date="2025-08" db="UniProtKB">
        <authorList>
            <consortium name="Ensembl"/>
        </authorList>
    </citation>
    <scope>IDENTIFICATION</scope>
</reference>
<dbReference type="Pfam" id="PF15308">
    <property type="entry name" value="CEP170_C"/>
    <property type="match status" value="2"/>
</dbReference>
<organism evidence="4 5">
    <name type="scientific">Sphaeramia orbicularis</name>
    <name type="common">orbiculate cardinalfish</name>
    <dbReference type="NCBI Taxonomy" id="375764"/>
    <lineage>
        <taxon>Eukaryota</taxon>
        <taxon>Metazoa</taxon>
        <taxon>Chordata</taxon>
        <taxon>Craniata</taxon>
        <taxon>Vertebrata</taxon>
        <taxon>Euteleostomi</taxon>
        <taxon>Actinopterygii</taxon>
        <taxon>Neopterygii</taxon>
        <taxon>Teleostei</taxon>
        <taxon>Neoteleostei</taxon>
        <taxon>Acanthomorphata</taxon>
        <taxon>Gobiaria</taxon>
        <taxon>Kurtiformes</taxon>
        <taxon>Apogonoidei</taxon>
        <taxon>Apogonidae</taxon>
        <taxon>Apogoninae</taxon>
        <taxon>Sphaeramia</taxon>
    </lineage>
</organism>
<name>A0A673C6T8_9TELE</name>
<dbReference type="InterPro" id="IPR051176">
    <property type="entry name" value="Cent_Immune-Sig_Mod"/>
</dbReference>
<dbReference type="InterPro" id="IPR029300">
    <property type="entry name" value="CEP170_C"/>
</dbReference>
<feature type="compositionally biased region" description="Polar residues" evidence="2">
    <location>
        <begin position="214"/>
        <end position="224"/>
    </location>
</feature>
<evidence type="ECO:0000256" key="1">
    <source>
        <dbReference type="ARBA" id="ARBA00010436"/>
    </source>
</evidence>
<protein>
    <recommendedName>
        <fullName evidence="3">CEP170 C-terminal domain-containing protein</fullName>
    </recommendedName>
</protein>
<dbReference type="PANTHER" id="PTHR15715">
    <property type="entry name" value="CENTROSOMAL PROTEIN OF 170 KDA"/>
    <property type="match status" value="1"/>
</dbReference>
<dbReference type="AlphaFoldDB" id="A0A673C6T8"/>
<evidence type="ECO:0000313" key="4">
    <source>
        <dbReference type="Ensembl" id="ENSSORP00005051216.1"/>
    </source>
</evidence>
<feature type="domain" description="CEP170 C-terminal" evidence="3">
    <location>
        <begin position="82"/>
        <end position="186"/>
    </location>
</feature>
<evidence type="ECO:0000313" key="5">
    <source>
        <dbReference type="Proteomes" id="UP000472271"/>
    </source>
</evidence>
<dbReference type="PANTHER" id="PTHR15715:SF49">
    <property type="entry name" value="CENTROSOMAL PROTEIN OF 170 KDA ISOFORM X1"/>
    <property type="match status" value="1"/>
</dbReference>